<gene>
    <name evidence="1" type="ORF">GCM10010387_15910</name>
</gene>
<proteinExistence type="predicted"/>
<accession>A0A918UNR3</accession>
<sequence length="103" mass="11225">MSSHYPSGMARTQLPEPFAALAALAGEPTIEQAQLLGRALKDVPALQRWLREQRQVTVRALLDGQHTREDLAPHLEVTPQRVADIASGHLNSAALARKARQTG</sequence>
<protein>
    <submittedName>
        <fullName evidence="1">Uncharacterized protein</fullName>
    </submittedName>
</protein>
<reference evidence="1" key="1">
    <citation type="journal article" date="2014" name="Int. J. Syst. Evol. Microbiol.">
        <title>Complete genome sequence of Corynebacterium casei LMG S-19264T (=DSM 44701T), isolated from a smear-ripened cheese.</title>
        <authorList>
            <consortium name="US DOE Joint Genome Institute (JGI-PGF)"/>
            <person name="Walter F."/>
            <person name="Albersmeier A."/>
            <person name="Kalinowski J."/>
            <person name="Ruckert C."/>
        </authorList>
    </citation>
    <scope>NUCLEOTIDE SEQUENCE</scope>
    <source>
        <strain evidence="1">JCM 4988</strain>
    </source>
</reference>
<evidence type="ECO:0000313" key="2">
    <source>
        <dbReference type="Proteomes" id="UP000630936"/>
    </source>
</evidence>
<name>A0A918UNR3_9ACTN</name>
<comment type="caution">
    <text evidence="1">The sequence shown here is derived from an EMBL/GenBank/DDBJ whole genome shotgun (WGS) entry which is preliminary data.</text>
</comment>
<reference evidence="1" key="2">
    <citation type="submission" date="2020-09" db="EMBL/GenBank/DDBJ databases">
        <authorList>
            <person name="Sun Q."/>
            <person name="Ohkuma M."/>
        </authorList>
    </citation>
    <scope>NUCLEOTIDE SEQUENCE</scope>
    <source>
        <strain evidence="1">JCM 4988</strain>
    </source>
</reference>
<keyword evidence="2" id="KW-1185">Reference proteome</keyword>
<dbReference type="AlphaFoldDB" id="A0A918UNR3"/>
<evidence type="ECO:0000313" key="1">
    <source>
        <dbReference type="EMBL" id="GGZ23529.1"/>
    </source>
</evidence>
<organism evidence="1 2">
    <name type="scientific">Streptomyces inusitatus</name>
    <dbReference type="NCBI Taxonomy" id="68221"/>
    <lineage>
        <taxon>Bacteria</taxon>
        <taxon>Bacillati</taxon>
        <taxon>Actinomycetota</taxon>
        <taxon>Actinomycetes</taxon>
        <taxon>Kitasatosporales</taxon>
        <taxon>Streptomycetaceae</taxon>
        <taxon>Streptomyces</taxon>
    </lineage>
</organism>
<dbReference type="EMBL" id="BMWG01000003">
    <property type="protein sequence ID" value="GGZ23529.1"/>
    <property type="molecule type" value="Genomic_DNA"/>
</dbReference>
<dbReference type="Proteomes" id="UP000630936">
    <property type="component" value="Unassembled WGS sequence"/>
</dbReference>